<dbReference type="Proteomes" id="UP000887563">
    <property type="component" value="Unplaced"/>
</dbReference>
<dbReference type="AlphaFoldDB" id="A0A914KFF1"/>
<keyword evidence="1" id="KW-1185">Reference proteome</keyword>
<organism evidence="1 2">
    <name type="scientific">Meloidogyne incognita</name>
    <name type="common">Southern root-knot nematode worm</name>
    <name type="synonym">Oxyuris incognita</name>
    <dbReference type="NCBI Taxonomy" id="6306"/>
    <lineage>
        <taxon>Eukaryota</taxon>
        <taxon>Metazoa</taxon>
        <taxon>Ecdysozoa</taxon>
        <taxon>Nematoda</taxon>
        <taxon>Chromadorea</taxon>
        <taxon>Rhabditida</taxon>
        <taxon>Tylenchina</taxon>
        <taxon>Tylenchomorpha</taxon>
        <taxon>Tylenchoidea</taxon>
        <taxon>Meloidogynidae</taxon>
        <taxon>Meloidogyninae</taxon>
        <taxon>Meloidogyne</taxon>
        <taxon>Meloidogyne incognita group</taxon>
    </lineage>
</organism>
<protein>
    <submittedName>
        <fullName evidence="2">Uncharacterized protein</fullName>
    </submittedName>
</protein>
<dbReference type="WBParaSite" id="Minc3s00001g00022">
    <property type="protein sequence ID" value="Minc3s00001g00022"/>
    <property type="gene ID" value="Minc3s00001g00022"/>
</dbReference>
<evidence type="ECO:0000313" key="1">
    <source>
        <dbReference type="Proteomes" id="UP000887563"/>
    </source>
</evidence>
<proteinExistence type="predicted"/>
<evidence type="ECO:0000313" key="2">
    <source>
        <dbReference type="WBParaSite" id="Minc3s00001g00022"/>
    </source>
</evidence>
<name>A0A914KFF1_MELIC</name>
<accession>A0A914KFF1</accession>
<reference evidence="2" key="1">
    <citation type="submission" date="2022-11" db="UniProtKB">
        <authorList>
            <consortium name="WormBaseParasite"/>
        </authorList>
    </citation>
    <scope>IDENTIFICATION</scope>
</reference>
<sequence>MIVFWYCDQGLLLLAPQAKISIREGWSTIVYFYSFTFFQTCGPGKGLLRYRHIAKLT</sequence>